<proteinExistence type="predicted"/>
<gene>
    <name evidence="1" type="ORF">QRX60_39345</name>
</gene>
<protein>
    <submittedName>
        <fullName evidence="1">Uncharacterized protein</fullName>
    </submittedName>
</protein>
<evidence type="ECO:0000313" key="2">
    <source>
        <dbReference type="Proteomes" id="UP001239397"/>
    </source>
</evidence>
<evidence type="ECO:0000313" key="1">
    <source>
        <dbReference type="EMBL" id="WIY00062.1"/>
    </source>
</evidence>
<keyword evidence="2" id="KW-1185">Reference proteome</keyword>
<dbReference type="AlphaFoldDB" id="A0A9Y2NCX2"/>
<reference evidence="1 2" key="1">
    <citation type="submission" date="2023-06" db="EMBL/GenBank/DDBJ databases">
        <authorList>
            <person name="Oyuntsetseg B."/>
            <person name="Kim S.B."/>
        </authorList>
    </citation>
    <scope>NUCLEOTIDE SEQUENCE [LARGE SCALE GENOMIC DNA]</scope>
    <source>
        <strain evidence="1 2">4-36</strain>
    </source>
</reference>
<dbReference type="EMBL" id="CP127295">
    <property type="protein sequence ID" value="WIY00062.1"/>
    <property type="molecule type" value="Genomic_DNA"/>
</dbReference>
<sequence>MSGIHYFGHIDRLLYEYYTAELAIPTSDQEDPGYRNPQLAELADTVVRLLEQEADHYRTYAARWRGER</sequence>
<name>A0A9Y2NCX2_9PSEU</name>
<dbReference type="KEGG" id="amog:QRX60_39345"/>
<accession>A0A9Y2NCX2</accession>
<dbReference type="Proteomes" id="UP001239397">
    <property type="component" value="Chromosome"/>
</dbReference>
<dbReference type="RefSeq" id="WP_285996534.1">
    <property type="nucleotide sequence ID" value="NZ_CP127295.1"/>
</dbReference>
<organism evidence="1 2">
    <name type="scientific">Amycolatopsis mongoliensis</name>
    <dbReference type="NCBI Taxonomy" id="715475"/>
    <lineage>
        <taxon>Bacteria</taxon>
        <taxon>Bacillati</taxon>
        <taxon>Actinomycetota</taxon>
        <taxon>Actinomycetes</taxon>
        <taxon>Pseudonocardiales</taxon>
        <taxon>Pseudonocardiaceae</taxon>
        <taxon>Amycolatopsis</taxon>
    </lineage>
</organism>